<keyword evidence="2" id="KW-0810">Translation regulation</keyword>
<dbReference type="Proteomes" id="UP000315971">
    <property type="component" value="Unassembled WGS sequence"/>
</dbReference>
<dbReference type="AlphaFoldDB" id="A0A521CNJ0"/>
<name>A0A521CNJ0_9SPHI</name>
<dbReference type="GO" id="GO:0005737">
    <property type="term" value="C:cytoplasm"/>
    <property type="evidence" value="ECO:0007669"/>
    <property type="project" value="UniProtKB-SubCell"/>
</dbReference>
<organism evidence="3 4">
    <name type="scientific">Solitalea koreensis</name>
    <dbReference type="NCBI Taxonomy" id="543615"/>
    <lineage>
        <taxon>Bacteria</taxon>
        <taxon>Pseudomonadati</taxon>
        <taxon>Bacteroidota</taxon>
        <taxon>Sphingobacteriia</taxon>
        <taxon>Sphingobacteriales</taxon>
        <taxon>Sphingobacteriaceae</taxon>
        <taxon>Solitalea</taxon>
    </lineage>
</organism>
<dbReference type="Gene3D" id="3.30.460.10">
    <property type="entry name" value="Beta Polymerase, domain 2"/>
    <property type="match status" value="1"/>
</dbReference>
<keyword evidence="2" id="KW-0678">Repressor</keyword>
<reference evidence="3 4" key="1">
    <citation type="submission" date="2017-05" db="EMBL/GenBank/DDBJ databases">
        <authorList>
            <person name="Varghese N."/>
            <person name="Submissions S."/>
        </authorList>
    </citation>
    <scope>NUCLEOTIDE SEQUENCE [LARGE SCALE GENOMIC DNA]</scope>
    <source>
        <strain evidence="3 4">DSM 21342</strain>
    </source>
</reference>
<dbReference type="NCBIfam" id="TIGR00090">
    <property type="entry name" value="rsfS_iojap_ybeB"/>
    <property type="match status" value="1"/>
</dbReference>
<dbReference type="GO" id="GO:0042256">
    <property type="term" value="P:cytosolic ribosome assembly"/>
    <property type="evidence" value="ECO:0007669"/>
    <property type="project" value="UniProtKB-UniRule"/>
</dbReference>
<dbReference type="GO" id="GO:0017148">
    <property type="term" value="P:negative regulation of translation"/>
    <property type="evidence" value="ECO:0007669"/>
    <property type="project" value="UniProtKB-UniRule"/>
</dbReference>
<dbReference type="InterPro" id="IPR043519">
    <property type="entry name" value="NT_sf"/>
</dbReference>
<dbReference type="OrthoDB" id="9793681at2"/>
<dbReference type="SUPFAM" id="SSF81301">
    <property type="entry name" value="Nucleotidyltransferase"/>
    <property type="match status" value="1"/>
</dbReference>
<dbReference type="GO" id="GO:0043023">
    <property type="term" value="F:ribosomal large subunit binding"/>
    <property type="evidence" value="ECO:0007669"/>
    <property type="project" value="TreeGrafter"/>
</dbReference>
<dbReference type="InterPro" id="IPR004394">
    <property type="entry name" value="Iojap/RsfS/C7orf30"/>
</dbReference>
<keyword evidence="4" id="KW-1185">Reference proteome</keyword>
<dbReference type="PANTHER" id="PTHR21043:SF0">
    <property type="entry name" value="MITOCHONDRIAL ASSEMBLY OF RIBOSOMAL LARGE SUBUNIT PROTEIN 1"/>
    <property type="match status" value="1"/>
</dbReference>
<evidence type="ECO:0000313" key="3">
    <source>
        <dbReference type="EMBL" id="SMO60240.1"/>
    </source>
</evidence>
<dbReference type="GO" id="GO:0090071">
    <property type="term" value="P:negative regulation of ribosome biogenesis"/>
    <property type="evidence" value="ECO:0007669"/>
    <property type="project" value="UniProtKB-UniRule"/>
</dbReference>
<proteinExistence type="inferred from homology"/>
<protein>
    <recommendedName>
        <fullName evidence="2">Ribosomal silencing factor RsfS</fullName>
    </recommendedName>
</protein>
<evidence type="ECO:0000313" key="4">
    <source>
        <dbReference type="Proteomes" id="UP000315971"/>
    </source>
</evidence>
<keyword evidence="2" id="KW-0963">Cytoplasm</keyword>
<comment type="subunit">
    <text evidence="2">Interacts with ribosomal protein uL14 (rplN).</text>
</comment>
<dbReference type="PANTHER" id="PTHR21043">
    <property type="entry name" value="IOJAP SUPERFAMILY ORTHOLOG"/>
    <property type="match status" value="1"/>
</dbReference>
<evidence type="ECO:0000256" key="2">
    <source>
        <dbReference type="HAMAP-Rule" id="MF_01477"/>
    </source>
</evidence>
<dbReference type="HAMAP" id="MF_01477">
    <property type="entry name" value="Iojap_RsfS"/>
    <property type="match status" value="1"/>
</dbReference>
<comment type="subcellular location">
    <subcellularLocation>
        <location evidence="2">Cytoplasm</location>
    </subcellularLocation>
</comment>
<comment type="function">
    <text evidence="2">Functions as a ribosomal silencing factor. Interacts with ribosomal protein uL14 (rplN), blocking formation of intersubunit bridge B8. Prevents association of the 30S and 50S ribosomal subunits and the formation of functional ribosomes, thus repressing translation.</text>
</comment>
<dbReference type="RefSeq" id="WP_142603159.1">
    <property type="nucleotide sequence ID" value="NZ_FXSZ01000004.1"/>
</dbReference>
<accession>A0A521CNJ0</accession>
<comment type="similarity">
    <text evidence="1 2">Belongs to the Iojap/RsfS family.</text>
</comment>
<dbReference type="Pfam" id="PF02410">
    <property type="entry name" value="RsfS"/>
    <property type="match status" value="1"/>
</dbReference>
<dbReference type="EMBL" id="FXSZ01000004">
    <property type="protein sequence ID" value="SMO60240.1"/>
    <property type="molecule type" value="Genomic_DNA"/>
</dbReference>
<sequence>MVKSRRTDDSQVMSEIIIHGIQEKKGNDIVRLDLRNIKSSVTDYFIICDAESTTQVRAIADSIEHEMFKALKEEPWQKEGFGTADWILLDYVSVVVHIFRKEKRYFYGVEELWGDAEIKTFQSA</sequence>
<gene>
    <name evidence="2" type="primary">rsfS</name>
    <name evidence="3" type="ORF">SAMN06265350_104181</name>
</gene>
<evidence type="ECO:0000256" key="1">
    <source>
        <dbReference type="ARBA" id="ARBA00010574"/>
    </source>
</evidence>